<evidence type="ECO:0000313" key="1">
    <source>
        <dbReference type="EMBL" id="GIY37659.1"/>
    </source>
</evidence>
<keyword evidence="2" id="KW-1185">Reference proteome</keyword>
<dbReference type="Proteomes" id="UP001054945">
    <property type="component" value="Unassembled WGS sequence"/>
</dbReference>
<evidence type="ECO:0000313" key="2">
    <source>
        <dbReference type="Proteomes" id="UP001054945"/>
    </source>
</evidence>
<dbReference type="EMBL" id="BPLR01010199">
    <property type="protein sequence ID" value="GIY37659.1"/>
    <property type="molecule type" value="Genomic_DNA"/>
</dbReference>
<proteinExistence type="predicted"/>
<reference evidence="1 2" key="1">
    <citation type="submission" date="2021-06" db="EMBL/GenBank/DDBJ databases">
        <title>Caerostris extrusa draft genome.</title>
        <authorList>
            <person name="Kono N."/>
            <person name="Arakawa K."/>
        </authorList>
    </citation>
    <scope>NUCLEOTIDE SEQUENCE [LARGE SCALE GENOMIC DNA]</scope>
</reference>
<accession>A0AAV4SXD7</accession>
<name>A0AAV4SXD7_CAEEX</name>
<protein>
    <submittedName>
        <fullName evidence="1">Uncharacterized protein</fullName>
    </submittedName>
</protein>
<comment type="caution">
    <text evidence="1">The sequence shown here is derived from an EMBL/GenBank/DDBJ whole genome shotgun (WGS) entry which is preliminary data.</text>
</comment>
<sequence length="80" mass="9150">MIWKTIEVTLKSKSEGNKLVGIHSANLCIPYVLYVQQKKASPHEKDDHASEEILHWIFPTNLADQTEICPYEEPCQGNKI</sequence>
<gene>
    <name evidence="1" type="ORF">CEXT_206481</name>
</gene>
<dbReference type="AlphaFoldDB" id="A0AAV4SXD7"/>
<organism evidence="1 2">
    <name type="scientific">Caerostris extrusa</name>
    <name type="common">Bark spider</name>
    <name type="synonym">Caerostris bankana</name>
    <dbReference type="NCBI Taxonomy" id="172846"/>
    <lineage>
        <taxon>Eukaryota</taxon>
        <taxon>Metazoa</taxon>
        <taxon>Ecdysozoa</taxon>
        <taxon>Arthropoda</taxon>
        <taxon>Chelicerata</taxon>
        <taxon>Arachnida</taxon>
        <taxon>Araneae</taxon>
        <taxon>Araneomorphae</taxon>
        <taxon>Entelegynae</taxon>
        <taxon>Araneoidea</taxon>
        <taxon>Araneidae</taxon>
        <taxon>Caerostris</taxon>
    </lineage>
</organism>